<dbReference type="OrthoDB" id="3267098at2759"/>
<reference evidence="1 2" key="1">
    <citation type="submission" date="2014-06" db="EMBL/GenBank/DDBJ databases">
        <title>Evolutionary Origins and Diversification of the Mycorrhizal Mutualists.</title>
        <authorList>
            <consortium name="DOE Joint Genome Institute"/>
            <consortium name="Mycorrhizal Genomics Consortium"/>
            <person name="Kohler A."/>
            <person name="Kuo A."/>
            <person name="Nagy L.G."/>
            <person name="Floudas D."/>
            <person name="Copeland A."/>
            <person name="Barry K.W."/>
            <person name="Cichocki N."/>
            <person name="Veneault-Fourrey C."/>
            <person name="LaButti K."/>
            <person name="Lindquist E.A."/>
            <person name="Lipzen A."/>
            <person name="Lundell T."/>
            <person name="Morin E."/>
            <person name="Murat C."/>
            <person name="Riley R."/>
            <person name="Ohm R."/>
            <person name="Sun H."/>
            <person name="Tunlid A."/>
            <person name="Henrissat B."/>
            <person name="Grigoriev I.V."/>
            <person name="Hibbett D.S."/>
            <person name="Martin F."/>
        </authorList>
    </citation>
    <scope>NUCLEOTIDE SEQUENCE [LARGE SCALE GENOMIC DNA]</scope>
    <source>
        <strain evidence="1 2">SS14</strain>
    </source>
</reference>
<evidence type="ECO:0000313" key="1">
    <source>
        <dbReference type="EMBL" id="KIJ40744.1"/>
    </source>
</evidence>
<name>A0A0C9V0Z4_SPHS4</name>
<feature type="non-terminal residue" evidence="1">
    <location>
        <position position="147"/>
    </location>
</feature>
<evidence type="ECO:0000313" key="2">
    <source>
        <dbReference type="Proteomes" id="UP000054279"/>
    </source>
</evidence>
<organism evidence="1 2">
    <name type="scientific">Sphaerobolus stellatus (strain SS14)</name>
    <dbReference type="NCBI Taxonomy" id="990650"/>
    <lineage>
        <taxon>Eukaryota</taxon>
        <taxon>Fungi</taxon>
        <taxon>Dikarya</taxon>
        <taxon>Basidiomycota</taxon>
        <taxon>Agaricomycotina</taxon>
        <taxon>Agaricomycetes</taxon>
        <taxon>Phallomycetidae</taxon>
        <taxon>Geastrales</taxon>
        <taxon>Sphaerobolaceae</taxon>
        <taxon>Sphaerobolus</taxon>
    </lineage>
</organism>
<accession>A0A0C9V0Z4</accession>
<proteinExistence type="predicted"/>
<dbReference type="AlphaFoldDB" id="A0A0C9V0Z4"/>
<feature type="non-terminal residue" evidence="1">
    <location>
        <position position="1"/>
    </location>
</feature>
<dbReference type="HOGENOM" id="CLU_002498_5_1_1"/>
<gene>
    <name evidence="1" type="ORF">M422DRAFT_84985</name>
</gene>
<dbReference type="Proteomes" id="UP000054279">
    <property type="component" value="Unassembled WGS sequence"/>
</dbReference>
<sequence>LLNAGDDPTSPHYHPYWYARVIKIFHVLVATTASDLDFQLQQILWVRWLGRSEERMPSGAINPNTLDRVGFVSKEDATDMFRFIDPKDVVRACHLLPAFAHGYVEELPPESLARPQKDAKEDWAYFYVNRFVDRDMYMRFNGGGVGH</sequence>
<protein>
    <submittedName>
        <fullName evidence="1">Uncharacterized protein</fullName>
    </submittedName>
</protein>
<dbReference type="EMBL" id="KN837142">
    <property type="protein sequence ID" value="KIJ40744.1"/>
    <property type="molecule type" value="Genomic_DNA"/>
</dbReference>
<keyword evidence="2" id="KW-1185">Reference proteome</keyword>